<feature type="region of interest" description="Disordered" evidence="1">
    <location>
        <begin position="18"/>
        <end position="41"/>
    </location>
</feature>
<reference evidence="2 3" key="1">
    <citation type="submission" date="2024-01" db="EMBL/GenBank/DDBJ databases">
        <title>A draft genome for a cacao thread blight-causing isolate of Paramarasmius palmivorus.</title>
        <authorList>
            <person name="Baruah I.K."/>
            <person name="Bukari Y."/>
            <person name="Amoako-Attah I."/>
            <person name="Meinhardt L.W."/>
            <person name="Bailey B.A."/>
            <person name="Cohen S.P."/>
        </authorList>
    </citation>
    <scope>NUCLEOTIDE SEQUENCE [LARGE SCALE GENOMIC DNA]</scope>
    <source>
        <strain evidence="2 3">GH-12</strain>
    </source>
</reference>
<organism evidence="2 3">
    <name type="scientific">Paramarasmius palmivorus</name>
    <dbReference type="NCBI Taxonomy" id="297713"/>
    <lineage>
        <taxon>Eukaryota</taxon>
        <taxon>Fungi</taxon>
        <taxon>Dikarya</taxon>
        <taxon>Basidiomycota</taxon>
        <taxon>Agaricomycotina</taxon>
        <taxon>Agaricomycetes</taxon>
        <taxon>Agaricomycetidae</taxon>
        <taxon>Agaricales</taxon>
        <taxon>Marasmiineae</taxon>
        <taxon>Marasmiaceae</taxon>
        <taxon>Paramarasmius</taxon>
    </lineage>
</organism>
<dbReference type="EMBL" id="JAYKXP010000083">
    <property type="protein sequence ID" value="KAK7029452.1"/>
    <property type="molecule type" value="Genomic_DNA"/>
</dbReference>
<proteinExistence type="predicted"/>
<sequence>MSRIAFNDLRTEMMTIDASQAENAQGRPQEEIRGRDKETLSRGVIVIGASRDVETGEGLERSQVA</sequence>
<evidence type="ECO:0000313" key="3">
    <source>
        <dbReference type="Proteomes" id="UP001383192"/>
    </source>
</evidence>
<comment type="caution">
    <text evidence="2">The sequence shown here is derived from an EMBL/GenBank/DDBJ whole genome shotgun (WGS) entry which is preliminary data.</text>
</comment>
<accession>A0AAW0BSK0</accession>
<name>A0AAW0BSK0_9AGAR</name>
<dbReference type="Proteomes" id="UP001383192">
    <property type="component" value="Unassembled WGS sequence"/>
</dbReference>
<evidence type="ECO:0000313" key="2">
    <source>
        <dbReference type="EMBL" id="KAK7029452.1"/>
    </source>
</evidence>
<protein>
    <submittedName>
        <fullName evidence="2">Uncharacterized protein</fullName>
    </submittedName>
</protein>
<keyword evidence="3" id="KW-1185">Reference proteome</keyword>
<gene>
    <name evidence="2" type="ORF">VNI00_014597</name>
</gene>
<evidence type="ECO:0000256" key="1">
    <source>
        <dbReference type="SAM" id="MobiDB-lite"/>
    </source>
</evidence>
<dbReference type="AlphaFoldDB" id="A0AAW0BSK0"/>
<feature type="compositionally biased region" description="Basic and acidic residues" evidence="1">
    <location>
        <begin position="28"/>
        <end position="40"/>
    </location>
</feature>